<reference evidence="3" key="3">
    <citation type="journal article" date="2016" name="Gigascience">
        <title>De novo construction of an expanded transcriptome assembly for the western tarnished plant bug, Lygus hesperus.</title>
        <authorList>
            <person name="Tassone E.E."/>
            <person name="Geib S.M."/>
            <person name="Hall B."/>
            <person name="Fabrick J.A."/>
            <person name="Brent C.S."/>
            <person name="Hull J.J."/>
        </authorList>
    </citation>
    <scope>NUCLEOTIDE SEQUENCE</scope>
</reference>
<sequence>MVAGRIAKCDSRITGTAPSNQQQHSTASTCGVSTRVDTAVGGAPQSIATLQPTGNSVCSGAGSSTSTCTATAVGPGAKLPWQQQALQFSAVRNTVSATSARSTVLTSRCYYRCTELSCANSGRWVRQGDQQLRNCVQGTVLQHAVERVVLLEKKKQCTFCNSVYIQIYITPTYPLDMQQQDQCYSCHTRSTVAAV</sequence>
<name>A0A0A9XIN8_LYGHE</name>
<organism evidence="2">
    <name type="scientific">Lygus hesperus</name>
    <name type="common">Western plant bug</name>
    <dbReference type="NCBI Taxonomy" id="30085"/>
    <lineage>
        <taxon>Eukaryota</taxon>
        <taxon>Metazoa</taxon>
        <taxon>Ecdysozoa</taxon>
        <taxon>Arthropoda</taxon>
        <taxon>Hexapoda</taxon>
        <taxon>Insecta</taxon>
        <taxon>Pterygota</taxon>
        <taxon>Neoptera</taxon>
        <taxon>Paraneoptera</taxon>
        <taxon>Hemiptera</taxon>
        <taxon>Heteroptera</taxon>
        <taxon>Panheteroptera</taxon>
        <taxon>Cimicomorpha</taxon>
        <taxon>Miridae</taxon>
        <taxon>Mirini</taxon>
        <taxon>Lygus</taxon>
    </lineage>
</organism>
<dbReference type="EMBL" id="GBHO01023027">
    <property type="protein sequence ID" value="JAG20577.1"/>
    <property type="molecule type" value="Transcribed_RNA"/>
</dbReference>
<dbReference type="PROSITE" id="PS50835">
    <property type="entry name" value="IG_LIKE"/>
    <property type="match status" value="1"/>
</dbReference>
<gene>
    <name evidence="2" type="ORF">CM83_2167</name>
    <name evidence="3" type="ORF">g.22142</name>
</gene>
<dbReference type="AlphaFoldDB" id="A0A0A9XIN8"/>
<reference evidence="2" key="1">
    <citation type="journal article" date="2014" name="PLoS ONE">
        <title>Transcriptome-Based Identification of ABC Transporters in the Western Tarnished Plant Bug Lygus hesperus.</title>
        <authorList>
            <person name="Hull J.J."/>
            <person name="Chaney K."/>
            <person name="Geib S.M."/>
            <person name="Fabrick J.A."/>
            <person name="Brent C.S."/>
            <person name="Walsh D."/>
            <person name="Lavine L.C."/>
        </authorList>
    </citation>
    <scope>NUCLEOTIDE SEQUENCE</scope>
</reference>
<evidence type="ECO:0000313" key="3">
    <source>
        <dbReference type="EMBL" id="JAQ08938.1"/>
    </source>
</evidence>
<evidence type="ECO:0000313" key="2">
    <source>
        <dbReference type="EMBL" id="JAG20577.1"/>
    </source>
</evidence>
<protein>
    <recommendedName>
        <fullName evidence="1">Ig-like domain-containing protein</fullName>
    </recommendedName>
</protein>
<dbReference type="InterPro" id="IPR007110">
    <property type="entry name" value="Ig-like_dom"/>
</dbReference>
<proteinExistence type="predicted"/>
<feature type="domain" description="Ig-like" evidence="1">
    <location>
        <begin position="44"/>
        <end position="114"/>
    </location>
</feature>
<reference evidence="2" key="2">
    <citation type="submission" date="2014-07" db="EMBL/GenBank/DDBJ databases">
        <authorList>
            <person name="Hull J."/>
        </authorList>
    </citation>
    <scope>NUCLEOTIDE SEQUENCE</scope>
</reference>
<dbReference type="EMBL" id="GDHC01009691">
    <property type="protein sequence ID" value="JAQ08938.1"/>
    <property type="molecule type" value="Transcribed_RNA"/>
</dbReference>
<accession>A0A0A9XIN8</accession>
<evidence type="ECO:0000259" key="1">
    <source>
        <dbReference type="PROSITE" id="PS50835"/>
    </source>
</evidence>